<evidence type="ECO:0000313" key="2">
    <source>
        <dbReference type="EMBL" id="CAE7233487.1"/>
    </source>
</evidence>
<sequence>MSTSTRSTRMTAIDKGIRVAKQYKQCLEDITNEGDSSRPLNTAEKKGVKEFLSVVDDVKKTSKGSIELVKSWKRVQASSSKGGGKGGGKTSKRRHDQPDKPRKRGKREEVQEDKGEDADDDEDKEDGSLKVSFANVCGHALTRIKIGAPDMAERLGAARTGPPLPIPAWFQAISRASARNMWIDAAQGLLTVASGIEGGSDDDMTFALVDVLADNLERQVLDTLLNKSIDDIEPSDLHLYFKVGVFSSGVLELTTAQESRDKTGPLNKLSRVALLQHIVSSINTLKCALAWEQLEDGDQENDKITVVQQMYEAKCDEEETVADFESPSFVSFHKSVKTYHTGCNRFVNAYLELGSILFLCPRLRLARFADTRMGPSLVGATKLLELSAEEFAAREAVHHQILEYTIIILEGGIPFESDSGGSKLLQGLKDINQQMKRAVSE</sequence>
<feature type="compositionally biased region" description="Basic and acidic residues" evidence="1">
    <location>
        <begin position="96"/>
        <end position="113"/>
    </location>
</feature>
<accession>A0A8H3EGL4</accession>
<organism evidence="2 3">
    <name type="scientific">Rhizoctonia solani</name>
    <dbReference type="NCBI Taxonomy" id="456999"/>
    <lineage>
        <taxon>Eukaryota</taxon>
        <taxon>Fungi</taxon>
        <taxon>Dikarya</taxon>
        <taxon>Basidiomycota</taxon>
        <taxon>Agaricomycotina</taxon>
        <taxon>Agaricomycetes</taxon>
        <taxon>Cantharellales</taxon>
        <taxon>Ceratobasidiaceae</taxon>
        <taxon>Rhizoctonia</taxon>
    </lineage>
</organism>
<proteinExistence type="predicted"/>
<name>A0A8H3EGL4_9AGAM</name>
<feature type="compositionally biased region" description="Acidic residues" evidence="1">
    <location>
        <begin position="114"/>
        <end position="125"/>
    </location>
</feature>
<protein>
    <submittedName>
        <fullName evidence="2">Uncharacterized protein</fullName>
    </submittedName>
</protein>
<evidence type="ECO:0000256" key="1">
    <source>
        <dbReference type="SAM" id="MobiDB-lite"/>
    </source>
</evidence>
<dbReference type="EMBL" id="CAJNJQ010006631">
    <property type="protein sequence ID" value="CAE7233487.1"/>
    <property type="molecule type" value="Genomic_DNA"/>
</dbReference>
<dbReference type="Proteomes" id="UP000663827">
    <property type="component" value="Unassembled WGS sequence"/>
</dbReference>
<feature type="region of interest" description="Disordered" evidence="1">
    <location>
        <begin position="70"/>
        <end position="126"/>
    </location>
</feature>
<reference evidence="2" key="1">
    <citation type="submission" date="2021-01" db="EMBL/GenBank/DDBJ databases">
        <authorList>
            <person name="Kaushik A."/>
        </authorList>
    </citation>
    <scope>NUCLEOTIDE SEQUENCE</scope>
    <source>
        <strain evidence="2">AG5</strain>
    </source>
</reference>
<comment type="caution">
    <text evidence="2">The sequence shown here is derived from an EMBL/GenBank/DDBJ whole genome shotgun (WGS) entry which is preliminary data.</text>
</comment>
<dbReference type="AlphaFoldDB" id="A0A8H3EGL4"/>
<evidence type="ECO:0000313" key="3">
    <source>
        <dbReference type="Proteomes" id="UP000663827"/>
    </source>
</evidence>
<gene>
    <name evidence="2" type="ORF">RDB_LOCUS191304</name>
</gene>